<evidence type="ECO:0000313" key="2">
    <source>
        <dbReference type="Proteomes" id="UP001234297"/>
    </source>
</evidence>
<proteinExistence type="predicted"/>
<reference evidence="1 2" key="1">
    <citation type="journal article" date="2022" name="Hortic Res">
        <title>A haplotype resolved chromosomal level avocado genome allows analysis of novel avocado genes.</title>
        <authorList>
            <person name="Nath O."/>
            <person name="Fletcher S.J."/>
            <person name="Hayward A."/>
            <person name="Shaw L.M."/>
            <person name="Masouleh A.K."/>
            <person name="Furtado A."/>
            <person name="Henry R.J."/>
            <person name="Mitter N."/>
        </authorList>
    </citation>
    <scope>NUCLEOTIDE SEQUENCE [LARGE SCALE GENOMIC DNA]</scope>
    <source>
        <strain evidence="2">cv. Hass</strain>
    </source>
</reference>
<sequence>MVSKVVESSTGRHESVKKQQQDEAVKGNGQRQEGVLQCNKGKGSKFKKSSFSGEEDATSSAMLLLACIACALPST</sequence>
<dbReference type="EMBL" id="CM056810">
    <property type="protein sequence ID" value="KAJ8642723.1"/>
    <property type="molecule type" value="Genomic_DNA"/>
</dbReference>
<gene>
    <name evidence="1" type="ORF">MRB53_004471</name>
</gene>
<keyword evidence="2" id="KW-1185">Reference proteome</keyword>
<name>A0ACC2MBA8_PERAE</name>
<accession>A0ACC2MBA8</accession>
<comment type="caution">
    <text evidence="1">The sequence shown here is derived from an EMBL/GenBank/DDBJ whole genome shotgun (WGS) entry which is preliminary data.</text>
</comment>
<dbReference type="Proteomes" id="UP001234297">
    <property type="component" value="Chromosome 2"/>
</dbReference>
<evidence type="ECO:0000313" key="1">
    <source>
        <dbReference type="EMBL" id="KAJ8642723.1"/>
    </source>
</evidence>
<protein>
    <submittedName>
        <fullName evidence="1">Uncharacterized protein</fullName>
    </submittedName>
</protein>
<organism evidence="1 2">
    <name type="scientific">Persea americana</name>
    <name type="common">Avocado</name>
    <dbReference type="NCBI Taxonomy" id="3435"/>
    <lineage>
        <taxon>Eukaryota</taxon>
        <taxon>Viridiplantae</taxon>
        <taxon>Streptophyta</taxon>
        <taxon>Embryophyta</taxon>
        <taxon>Tracheophyta</taxon>
        <taxon>Spermatophyta</taxon>
        <taxon>Magnoliopsida</taxon>
        <taxon>Magnoliidae</taxon>
        <taxon>Laurales</taxon>
        <taxon>Lauraceae</taxon>
        <taxon>Persea</taxon>
    </lineage>
</organism>